<evidence type="ECO:0000256" key="1">
    <source>
        <dbReference type="SAM" id="MobiDB-lite"/>
    </source>
</evidence>
<keyword evidence="3" id="KW-1185">Reference proteome</keyword>
<gene>
    <name evidence="2" type="ORF">BN1708_019282</name>
</gene>
<feature type="compositionally biased region" description="Basic residues" evidence="1">
    <location>
        <begin position="42"/>
        <end position="60"/>
    </location>
</feature>
<feature type="compositionally biased region" description="Basic and acidic residues" evidence="1">
    <location>
        <begin position="1"/>
        <end position="24"/>
    </location>
</feature>
<feature type="non-terminal residue" evidence="2">
    <location>
        <position position="1"/>
    </location>
</feature>
<dbReference type="Proteomes" id="UP000044602">
    <property type="component" value="Unassembled WGS sequence"/>
</dbReference>
<evidence type="ECO:0000313" key="3">
    <source>
        <dbReference type="Proteomes" id="UP000044602"/>
    </source>
</evidence>
<protein>
    <submittedName>
        <fullName evidence="2">Uncharacterized protein</fullName>
    </submittedName>
</protein>
<sequence>VLQERDGRPRRDAARDDDAARPERVVGAAGPRALHRALPPRPHARARGRPRQRGPRRGRGRGAAPQPGPHGRHAAPLPRGADLERPHPPRQHLGHLGPHGRQRPPLHRPAALRRALAPPQARPRRRRRREVRPRERQGRA</sequence>
<feature type="compositionally biased region" description="Low complexity" evidence="1">
    <location>
        <begin position="108"/>
        <end position="119"/>
    </location>
</feature>
<evidence type="ECO:0000313" key="2">
    <source>
        <dbReference type="EMBL" id="CRK33698.1"/>
    </source>
</evidence>
<feature type="compositionally biased region" description="Basic residues" evidence="1">
    <location>
        <begin position="122"/>
        <end position="131"/>
    </location>
</feature>
<organism evidence="2 3">
    <name type="scientific">Verticillium longisporum</name>
    <name type="common">Verticillium dahliae var. longisporum</name>
    <dbReference type="NCBI Taxonomy" id="100787"/>
    <lineage>
        <taxon>Eukaryota</taxon>
        <taxon>Fungi</taxon>
        <taxon>Dikarya</taxon>
        <taxon>Ascomycota</taxon>
        <taxon>Pezizomycotina</taxon>
        <taxon>Sordariomycetes</taxon>
        <taxon>Hypocreomycetidae</taxon>
        <taxon>Glomerellales</taxon>
        <taxon>Plectosphaerellaceae</taxon>
        <taxon>Verticillium</taxon>
    </lineage>
</organism>
<proteinExistence type="predicted"/>
<dbReference type="EMBL" id="CVQH01022598">
    <property type="protein sequence ID" value="CRK33698.1"/>
    <property type="molecule type" value="Genomic_DNA"/>
</dbReference>
<reference evidence="3" key="1">
    <citation type="submission" date="2015-05" db="EMBL/GenBank/DDBJ databases">
        <authorList>
            <person name="Fogelqvist Johan"/>
        </authorList>
    </citation>
    <scope>NUCLEOTIDE SEQUENCE [LARGE SCALE GENOMIC DNA]</scope>
</reference>
<feature type="non-terminal residue" evidence="2">
    <location>
        <position position="140"/>
    </location>
</feature>
<accession>A0A0G4MHE0</accession>
<dbReference type="AlphaFoldDB" id="A0A0G4MHE0"/>
<feature type="region of interest" description="Disordered" evidence="1">
    <location>
        <begin position="1"/>
        <end position="140"/>
    </location>
</feature>
<feature type="compositionally biased region" description="Basic residues" evidence="1">
    <location>
        <begin position="88"/>
        <end position="106"/>
    </location>
</feature>
<name>A0A0G4MHE0_VERLO</name>